<dbReference type="PANTHER" id="PTHR30474:SF1">
    <property type="entry name" value="PEPTIDOGLYCAN GLYCOSYLTRANSFERASE MRDB"/>
    <property type="match status" value="1"/>
</dbReference>
<evidence type="ECO:0000256" key="9">
    <source>
        <dbReference type="ARBA" id="ARBA00023136"/>
    </source>
</evidence>
<dbReference type="NCBIfam" id="TIGR02210">
    <property type="entry name" value="rodA_shape"/>
    <property type="match status" value="1"/>
</dbReference>
<keyword evidence="4 11" id="KW-0808">Transferase</keyword>
<keyword evidence="6 11" id="KW-0133">Cell shape</keyword>
<dbReference type="Proteomes" id="UP000623795">
    <property type="component" value="Unassembled WGS sequence"/>
</dbReference>
<evidence type="ECO:0000256" key="6">
    <source>
        <dbReference type="ARBA" id="ARBA00022960"/>
    </source>
</evidence>
<evidence type="ECO:0000256" key="10">
    <source>
        <dbReference type="ARBA" id="ARBA00023316"/>
    </source>
</evidence>
<feature type="transmembrane region" description="Helical" evidence="11">
    <location>
        <begin position="183"/>
        <end position="202"/>
    </location>
</feature>
<keyword evidence="10 11" id="KW-0961">Cell wall biogenesis/degradation</keyword>
<keyword evidence="3 11" id="KW-0328">Glycosyltransferase</keyword>
<proteinExistence type="inferred from homology"/>
<dbReference type="PANTHER" id="PTHR30474">
    <property type="entry name" value="CELL CYCLE PROTEIN"/>
    <property type="match status" value="1"/>
</dbReference>
<evidence type="ECO:0000256" key="5">
    <source>
        <dbReference type="ARBA" id="ARBA00022692"/>
    </source>
</evidence>
<evidence type="ECO:0000313" key="13">
    <source>
        <dbReference type="Proteomes" id="UP000623795"/>
    </source>
</evidence>
<feature type="transmembrane region" description="Helical" evidence="11">
    <location>
        <begin position="71"/>
        <end position="89"/>
    </location>
</feature>
<evidence type="ECO:0000256" key="8">
    <source>
        <dbReference type="ARBA" id="ARBA00022989"/>
    </source>
</evidence>
<name>A0ABX1PTJ1_9RHOO</name>
<feature type="transmembrane region" description="Helical" evidence="11">
    <location>
        <begin position="162"/>
        <end position="178"/>
    </location>
</feature>
<feature type="transmembrane region" description="Helical" evidence="11">
    <location>
        <begin position="284"/>
        <end position="305"/>
    </location>
</feature>
<dbReference type="PROSITE" id="PS00428">
    <property type="entry name" value="FTSW_RODA_SPOVE"/>
    <property type="match status" value="1"/>
</dbReference>
<evidence type="ECO:0000256" key="7">
    <source>
        <dbReference type="ARBA" id="ARBA00022984"/>
    </source>
</evidence>
<comment type="function">
    <text evidence="11">Peptidoglycan polymerase that is essential for cell wall elongation.</text>
</comment>
<evidence type="ECO:0000256" key="4">
    <source>
        <dbReference type="ARBA" id="ARBA00022679"/>
    </source>
</evidence>
<dbReference type="HAMAP" id="MF_02079">
    <property type="entry name" value="PGT_RodA"/>
    <property type="match status" value="1"/>
</dbReference>
<feature type="transmembrane region" description="Helical" evidence="11">
    <location>
        <begin position="350"/>
        <end position="371"/>
    </location>
</feature>
<dbReference type="RefSeq" id="WP_169254455.1">
    <property type="nucleotide sequence ID" value="NZ_WTVN01000002.1"/>
</dbReference>
<accession>A0ABX1PTJ1</accession>
<comment type="pathway">
    <text evidence="11">Cell wall biogenesis; peptidoglycan biosynthesis.</text>
</comment>
<keyword evidence="13" id="KW-1185">Reference proteome</keyword>
<feature type="transmembrane region" description="Helical" evidence="11">
    <location>
        <begin position="317"/>
        <end position="344"/>
    </location>
</feature>
<feature type="transmembrane region" description="Helical" evidence="11">
    <location>
        <begin position="140"/>
        <end position="156"/>
    </location>
</feature>
<evidence type="ECO:0000256" key="2">
    <source>
        <dbReference type="ARBA" id="ARBA00022475"/>
    </source>
</evidence>
<keyword evidence="2 11" id="KW-1003">Cell membrane</keyword>
<dbReference type="EC" id="2.4.99.28" evidence="11"/>
<keyword evidence="8 11" id="KW-1133">Transmembrane helix</keyword>
<evidence type="ECO:0000313" key="12">
    <source>
        <dbReference type="EMBL" id="NMG42535.1"/>
    </source>
</evidence>
<keyword evidence="5 11" id="KW-0812">Transmembrane</keyword>
<dbReference type="InterPro" id="IPR011923">
    <property type="entry name" value="RodA/MrdB"/>
</dbReference>
<evidence type="ECO:0000256" key="3">
    <source>
        <dbReference type="ARBA" id="ARBA00022676"/>
    </source>
</evidence>
<sequence length="380" mass="40884">MTNTRFHPRELLRAFLRPIDPALLLLLGLLLAYAMFVMVSASPERVASLQINSAVALAAMWAAARLPAQRLLNLALPLYVVGVLLLVAVDLFGETSKGATRWLDIGVTRIQPSEIMKISMPLMLAWYFQQREGQIGLREFIVAGLLLVVPVGLIMVQPDLGTSLLVTAAGVYVIYFAGLSWKLIVPVVAVGVIGIGAIVGFGDQICQPGVDWPGLREYQKHRVCTLLDPTQDPLGKGFHIIQSTIAIGSGGVFGKGWMDGTQTHLAFLPERHTDFVFSVLAEELGLIGIVALLAIYTLLLLRGFYIAAMAPTLGTRLLGGAITMIFFTYAFVNMGMVSGILPVVGVPLPFISYGGTALVTLCLGIGILMSIQRSRVLAQA</sequence>
<feature type="transmembrane region" description="Helical" evidence="11">
    <location>
        <begin position="21"/>
        <end position="41"/>
    </location>
</feature>
<dbReference type="InterPro" id="IPR001182">
    <property type="entry name" value="FtsW/RodA"/>
</dbReference>
<keyword evidence="7 11" id="KW-0573">Peptidoglycan synthesis</keyword>
<dbReference type="EMBL" id="WTVN01000002">
    <property type="protein sequence ID" value="NMG42535.1"/>
    <property type="molecule type" value="Genomic_DNA"/>
</dbReference>
<evidence type="ECO:0000256" key="11">
    <source>
        <dbReference type="HAMAP-Rule" id="MF_02079"/>
    </source>
</evidence>
<comment type="catalytic activity">
    <reaction evidence="11">
        <text>[GlcNAc-(1-&gt;4)-Mur2Ac(oyl-L-Ala-gamma-D-Glu-L-Lys-D-Ala-D-Ala)](n)-di-trans,octa-cis-undecaprenyl diphosphate + beta-D-GlcNAc-(1-&gt;4)-Mur2Ac(oyl-L-Ala-gamma-D-Glu-L-Lys-D-Ala-D-Ala)-di-trans,octa-cis-undecaprenyl diphosphate = [GlcNAc-(1-&gt;4)-Mur2Ac(oyl-L-Ala-gamma-D-Glu-L-Lys-D-Ala-D-Ala)](n+1)-di-trans,octa-cis-undecaprenyl diphosphate + di-trans,octa-cis-undecaprenyl diphosphate + H(+)</text>
        <dbReference type="Rhea" id="RHEA:23708"/>
        <dbReference type="Rhea" id="RHEA-COMP:9602"/>
        <dbReference type="Rhea" id="RHEA-COMP:9603"/>
        <dbReference type="ChEBI" id="CHEBI:15378"/>
        <dbReference type="ChEBI" id="CHEBI:58405"/>
        <dbReference type="ChEBI" id="CHEBI:60033"/>
        <dbReference type="ChEBI" id="CHEBI:78435"/>
        <dbReference type="EC" id="2.4.99.28"/>
    </reaction>
</comment>
<protein>
    <recommendedName>
        <fullName evidence="11">Peptidoglycan glycosyltransferase MrdB</fullName>
        <shortName evidence="11">PGT</shortName>
        <ecNumber evidence="11">2.4.99.28</ecNumber>
    </recommendedName>
    <alternativeName>
        <fullName evidence="11">Cell elongation protein RodA</fullName>
    </alternativeName>
    <alternativeName>
        <fullName evidence="11">Cell wall polymerase</fullName>
    </alternativeName>
    <alternativeName>
        <fullName evidence="11">Peptidoglycan polymerase</fullName>
        <shortName evidence="11">PG polymerase</shortName>
    </alternativeName>
</protein>
<comment type="similarity">
    <text evidence="11">Belongs to the SEDS family. MrdB/RodA subfamily.</text>
</comment>
<keyword evidence="11" id="KW-0997">Cell inner membrane</keyword>
<comment type="subcellular location">
    <subcellularLocation>
        <location evidence="11">Cell inner membrane</location>
        <topology evidence="11">Multi-pass membrane protein</topology>
    </subcellularLocation>
    <subcellularLocation>
        <location evidence="1">Membrane</location>
        <topology evidence="1">Multi-pass membrane protein</topology>
    </subcellularLocation>
</comment>
<dbReference type="Pfam" id="PF01098">
    <property type="entry name" value="FTSW_RODA_SPOVE"/>
    <property type="match status" value="1"/>
</dbReference>
<reference evidence="12 13" key="1">
    <citation type="submission" date="2019-12" db="EMBL/GenBank/DDBJ databases">
        <title>Comparative genomics gives insights into the taxonomy of the Azoarcus-Aromatoleum group and reveals separate origins of nif in the plant-associated Azoarcus and non-plant-associated Aromatoleum sub-groups.</title>
        <authorList>
            <person name="Lafos M."/>
            <person name="Maluk M."/>
            <person name="Batista M."/>
            <person name="Junghare M."/>
            <person name="Carmona M."/>
            <person name="Faoro H."/>
            <person name="Cruz L.M."/>
            <person name="Battistoni F."/>
            <person name="De Souza E."/>
            <person name="Pedrosa F."/>
            <person name="Chen W.-M."/>
            <person name="Poole P.S."/>
            <person name="Dixon R.A."/>
            <person name="James E.K."/>
        </authorList>
    </citation>
    <scope>NUCLEOTIDE SEQUENCE [LARGE SCALE GENOMIC DNA]</scope>
    <source>
        <strain evidence="12 13">Td21</strain>
    </source>
</reference>
<comment type="caution">
    <text evidence="12">The sequence shown here is derived from an EMBL/GenBank/DDBJ whole genome shotgun (WGS) entry which is preliminary data.</text>
</comment>
<dbReference type="InterPro" id="IPR018365">
    <property type="entry name" value="Cell_cycle_FtsW-rel_CS"/>
</dbReference>
<organism evidence="12 13">
    <name type="scientific">Aromatoleum toluvorans</name>
    <dbReference type="NCBI Taxonomy" id="92002"/>
    <lineage>
        <taxon>Bacteria</taxon>
        <taxon>Pseudomonadati</taxon>
        <taxon>Pseudomonadota</taxon>
        <taxon>Betaproteobacteria</taxon>
        <taxon>Rhodocyclales</taxon>
        <taxon>Rhodocyclaceae</taxon>
        <taxon>Aromatoleum</taxon>
    </lineage>
</organism>
<keyword evidence="9 11" id="KW-0472">Membrane</keyword>
<gene>
    <name evidence="11 12" type="primary">rodA</name>
    <name evidence="11" type="synonym">mrdB</name>
    <name evidence="12" type="ORF">GPA22_02140</name>
</gene>
<evidence type="ECO:0000256" key="1">
    <source>
        <dbReference type="ARBA" id="ARBA00004141"/>
    </source>
</evidence>